<evidence type="ECO:0000313" key="3">
    <source>
        <dbReference type="EMBL" id="MBP4138795.1"/>
    </source>
</evidence>
<protein>
    <submittedName>
        <fullName evidence="3">FKBP-type peptidylprolyl isomerase</fullName>
    </submittedName>
</protein>
<keyword evidence="3" id="KW-0413">Isomerase</keyword>
<sequence length="384" mass="42177">MNKIKYFFILLIAGASLVSCSKSDNNAEIEPLRDFAVQYATDKATIESYLNTHFITVTENSGDVSDMDIKIDSIKDATTQVPIMSYKANVGTATFPQLKSKIVNLYGVDFELYYLVLREGIGESPMNTDGVLTSYSGRYLTNVAAKGIYSAYIKSTSFEEVKYPQSFFDLTGVVTGWSEVFPEFKSGSVDSNSNTDGTVVYKDFGAGVMFLPSALGYYTGNGTIPSYSPLVFSFKLYKITRLDHDADGIPDYLEDLNHDGYVYDYRSTTLYPTTPATNPDDTDGDGIPDFIDVDDDGDSFTTKLEITKPTTEVGVVNGVNFGPSKYYPYNAFTVEDDPATPNINESLNSEPKGIPAFAATGEPDYTSSGRLRIHLDKAHHTAKP</sequence>
<dbReference type="SUPFAM" id="SSF69318">
    <property type="entry name" value="Integrin alpha N-terminal domain"/>
    <property type="match status" value="1"/>
</dbReference>
<feature type="chain" id="PRO_5037175379" evidence="2">
    <location>
        <begin position="22"/>
        <end position="384"/>
    </location>
</feature>
<keyword evidence="2" id="KW-0732">Signal</keyword>
<evidence type="ECO:0000256" key="2">
    <source>
        <dbReference type="SAM" id="SignalP"/>
    </source>
</evidence>
<evidence type="ECO:0000313" key="4">
    <source>
        <dbReference type="Proteomes" id="UP000675047"/>
    </source>
</evidence>
<feature type="region of interest" description="Disordered" evidence="1">
    <location>
        <begin position="347"/>
        <end position="369"/>
    </location>
</feature>
<dbReference type="InterPro" id="IPR028974">
    <property type="entry name" value="TSP_type-3_rpt"/>
</dbReference>
<accession>A0A940X8Z9</accession>
<name>A0A940X8Z9_9FLAO</name>
<organism evidence="3 4">
    <name type="scientific">Flavobacterium geliluteum</name>
    <dbReference type="NCBI Taxonomy" id="2816120"/>
    <lineage>
        <taxon>Bacteria</taxon>
        <taxon>Pseudomonadati</taxon>
        <taxon>Bacteroidota</taxon>
        <taxon>Flavobacteriia</taxon>
        <taxon>Flavobacteriales</taxon>
        <taxon>Flavobacteriaceae</taxon>
        <taxon>Flavobacterium</taxon>
    </lineage>
</organism>
<dbReference type="Proteomes" id="UP000675047">
    <property type="component" value="Unassembled WGS sequence"/>
</dbReference>
<dbReference type="Gene3D" id="4.10.1080.10">
    <property type="entry name" value="TSP type-3 repeat"/>
    <property type="match status" value="1"/>
</dbReference>
<dbReference type="RefSeq" id="WP_210666784.1">
    <property type="nucleotide sequence ID" value="NZ_JAGFBV010000018.1"/>
</dbReference>
<reference evidence="3 4" key="1">
    <citation type="submission" date="2021-03" db="EMBL/GenBank/DDBJ databases">
        <title>Flavobacterium Flabelliformis Sp. Nov. And Flavobacterium Geliluteum Sp. Nov., Two Novel Multidrug Resistant Psychrophilic Species Isolated From Antarctica.</title>
        <authorList>
            <person name="Kralova S."/>
            <person name="Busse H.J."/>
            <person name="Bezdicek M."/>
            <person name="Nykrynova M."/>
            <person name="Kroupova E."/>
            <person name="Krsek D."/>
            <person name="Sedlacek I."/>
        </authorList>
    </citation>
    <scope>NUCLEOTIDE SEQUENCE [LARGE SCALE GENOMIC DNA]</scope>
    <source>
        <strain evidence="3 4">P7388</strain>
    </source>
</reference>
<dbReference type="InterPro" id="IPR046357">
    <property type="entry name" value="PPIase_dom_sf"/>
</dbReference>
<dbReference type="EMBL" id="JAGFBV010000018">
    <property type="protein sequence ID" value="MBP4138795.1"/>
    <property type="molecule type" value="Genomic_DNA"/>
</dbReference>
<evidence type="ECO:0000256" key="1">
    <source>
        <dbReference type="SAM" id="MobiDB-lite"/>
    </source>
</evidence>
<comment type="caution">
    <text evidence="3">The sequence shown here is derived from an EMBL/GenBank/DDBJ whole genome shotgun (WGS) entry which is preliminary data.</text>
</comment>
<dbReference type="InterPro" id="IPR028994">
    <property type="entry name" value="Integrin_alpha_N"/>
</dbReference>
<dbReference type="Gene3D" id="3.10.50.40">
    <property type="match status" value="1"/>
</dbReference>
<proteinExistence type="predicted"/>
<keyword evidence="4" id="KW-1185">Reference proteome</keyword>
<gene>
    <name evidence="3" type="ORF">J3495_11940</name>
</gene>
<dbReference type="GO" id="GO:0005509">
    <property type="term" value="F:calcium ion binding"/>
    <property type="evidence" value="ECO:0007669"/>
    <property type="project" value="InterPro"/>
</dbReference>
<dbReference type="AlphaFoldDB" id="A0A940X8Z9"/>
<dbReference type="GO" id="GO:0003755">
    <property type="term" value="F:peptidyl-prolyl cis-trans isomerase activity"/>
    <property type="evidence" value="ECO:0007669"/>
    <property type="project" value="InterPro"/>
</dbReference>
<feature type="signal peptide" evidence="2">
    <location>
        <begin position="1"/>
        <end position="21"/>
    </location>
</feature>
<dbReference type="PROSITE" id="PS51257">
    <property type="entry name" value="PROKAR_LIPOPROTEIN"/>
    <property type="match status" value="1"/>
</dbReference>